<protein>
    <recommendedName>
        <fullName evidence="3">Alpha/beta hydrolase</fullName>
    </recommendedName>
</protein>
<evidence type="ECO:0008006" key="3">
    <source>
        <dbReference type="Google" id="ProtNLM"/>
    </source>
</evidence>
<dbReference type="EMBL" id="LOKL01000106">
    <property type="protein sequence ID" value="MBZ3924063.1"/>
    <property type="molecule type" value="Genomic_DNA"/>
</dbReference>
<evidence type="ECO:0000313" key="2">
    <source>
        <dbReference type="Proteomes" id="UP000825388"/>
    </source>
</evidence>
<dbReference type="Gene3D" id="3.40.50.1820">
    <property type="entry name" value="alpha/beta hydrolase"/>
    <property type="match status" value="1"/>
</dbReference>
<dbReference type="AlphaFoldDB" id="A0AAW4RMH5"/>
<organism evidence="1 2">
    <name type="scientific">Xanthomonas citri pv. sesbaniae</name>
    <dbReference type="NCBI Taxonomy" id="473425"/>
    <lineage>
        <taxon>Bacteria</taxon>
        <taxon>Pseudomonadati</taxon>
        <taxon>Pseudomonadota</taxon>
        <taxon>Gammaproteobacteria</taxon>
        <taxon>Lysobacterales</taxon>
        <taxon>Lysobacteraceae</taxon>
        <taxon>Xanthomonas</taxon>
    </lineage>
</organism>
<accession>A0AAW4RMH5</accession>
<proteinExistence type="predicted"/>
<sequence>MKTLVYLAAFVPEPGQSLLDVSKRDTGSRLASQLSVDQARGTVSIKPEARGPIMANDGTVAQQAELASMLVDEPLQPMATPVQWSAARAGKVDRVYLRTRLDQAVSPAFQSEMASNTPMRMTIDLETGHAPFVTMPDQLASAIEHILQ</sequence>
<comment type="caution">
    <text evidence="1">The sequence shown here is derived from an EMBL/GenBank/DDBJ whole genome shotgun (WGS) entry which is preliminary data.</text>
</comment>
<dbReference type="Proteomes" id="UP000825388">
    <property type="component" value="Unassembled WGS sequence"/>
</dbReference>
<dbReference type="InterPro" id="IPR052897">
    <property type="entry name" value="Sec-Metab_Biosynth_Hydrolase"/>
</dbReference>
<dbReference type="PANTHER" id="PTHR37017:SF11">
    <property type="entry name" value="ESTERASE_LIPASE_THIOESTERASE DOMAIN-CONTAINING PROTEIN"/>
    <property type="match status" value="1"/>
</dbReference>
<evidence type="ECO:0000313" key="1">
    <source>
        <dbReference type="EMBL" id="MBZ3924063.1"/>
    </source>
</evidence>
<dbReference type="InterPro" id="IPR029058">
    <property type="entry name" value="AB_hydrolase_fold"/>
</dbReference>
<name>A0AAW4RMH5_XANCI</name>
<dbReference type="PANTHER" id="PTHR37017">
    <property type="entry name" value="AB HYDROLASE-1 DOMAIN-CONTAINING PROTEIN-RELATED"/>
    <property type="match status" value="1"/>
</dbReference>
<reference evidence="1" key="1">
    <citation type="submission" date="2015-12" db="EMBL/GenBank/DDBJ databases">
        <authorList>
            <person name="Bansal K."/>
            <person name="Midha S."/>
            <person name="Patil P.B."/>
        </authorList>
    </citation>
    <scope>NUCLEOTIDE SEQUENCE</scope>
    <source>
        <strain evidence="1">LMG867</strain>
    </source>
</reference>
<gene>
    <name evidence="1" type="ORF">Xseb_08960</name>
</gene>